<dbReference type="InterPro" id="IPR032710">
    <property type="entry name" value="NTF2-like_dom_sf"/>
</dbReference>
<keyword evidence="3" id="KW-1185">Reference proteome</keyword>
<evidence type="ECO:0000259" key="1">
    <source>
        <dbReference type="Pfam" id="PF12680"/>
    </source>
</evidence>
<comment type="caution">
    <text evidence="2">The sequence shown here is derived from an EMBL/GenBank/DDBJ whole genome shotgun (WGS) entry which is preliminary data.</text>
</comment>
<dbReference type="Pfam" id="PF12680">
    <property type="entry name" value="SnoaL_2"/>
    <property type="match status" value="1"/>
</dbReference>
<proteinExistence type="predicted"/>
<accession>A0A426FU35</accession>
<dbReference type="OrthoDB" id="7375782at2"/>
<reference evidence="2 3" key="1">
    <citation type="submission" date="2018-11" db="EMBL/GenBank/DDBJ databases">
        <title>Genome sequencing of Lautropia sp. KCOM 2505 (= ChDC F240).</title>
        <authorList>
            <person name="Kook J.-K."/>
            <person name="Park S.-N."/>
            <person name="Lim Y.K."/>
        </authorList>
    </citation>
    <scope>NUCLEOTIDE SEQUENCE [LARGE SCALE GENOMIC DNA]</scope>
    <source>
        <strain evidence="2 3">KCOM 2505</strain>
    </source>
</reference>
<evidence type="ECO:0000313" key="2">
    <source>
        <dbReference type="EMBL" id="RRN46174.1"/>
    </source>
</evidence>
<gene>
    <name evidence="2" type="ORF">EHV23_07575</name>
</gene>
<dbReference type="Proteomes" id="UP000270261">
    <property type="component" value="Unassembled WGS sequence"/>
</dbReference>
<dbReference type="InterPro" id="IPR037401">
    <property type="entry name" value="SnoaL-like"/>
</dbReference>
<name>A0A426FU35_9BURK</name>
<sequence>MTRIYRQWHDHARNRDTAALIGLYADDAVFESPLVPVIMHTDSGILRGRERILAFLEEGTRRRPNELVRWYRTGQYLVAGDTLVWEYPRQTPDGDQIDILELMQIRDGLICHHRIYWGWFGTQMLLASATAKASGQG</sequence>
<protein>
    <submittedName>
        <fullName evidence="2">Nuclear transport factor 2 family protein</fullName>
    </submittedName>
</protein>
<dbReference type="AlphaFoldDB" id="A0A426FU35"/>
<dbReference type="EMBL" id="RRUE01000001">
    <property type="protein sequence ID" value="RRN46174.1"/>
    <property type="molecule type" value="Genomic_DNA"/>
</dbReference>
<feature type="domain" description="SnoaL-like" evidence="1">
    <location>
        <begin position="6"/>
        <end position="113"/>
    </location>
</feature>
<organism evidence="2 3">
    <name type="scientific">Lautropia dentalis</name>
    <dbReference type="NCBI Taxonomy" id="2490857"/>
    <lineage>
        <taxon>Bacteria</taxon>
        <taxon>Pseudomonadati</taxon>
        <taxon>Pseudomonadota</taxon>
        <taxon>Betaproteobacteria</taxon>
        <taxon>Burkholderiales</taxon>
        <taxon>Burkholderiaceae</taxon>
        <taxon>Lautropia</taxon>
    </lineage>
</organism>
<evidence type="ECO:0000313" key="3">
    <source>
        <dbReference type="Proteomes" id="UP000270261"/>
    </source>
</evidence>
<dbReference type="SUPFAM" id="SSF54427">
    <property type="entry name" value="NTF2-like"/>
    <property type="match status" value="1"/>
</dbReference>
<dbReference type="Gene3D" id="3.10.450.50">
    <property type="match status" value="1"/>
</dbReference>